<feature type="region of interest" description="Disordered" evidence="1">
    <location>
        <begin position="39"/>
        <end position="70"/>
    </location>
</feature>
<dbReference type="Proteomes" id="UP000243499">
    <property type="component" value="Chromosome 6"/>
</dbReference>
<feature type="region of interest" description="Disordered" evidence="1">
    <location>
        <begin position="150"/>
        <end position="189"/>
    </location>
</feature>
<evidence type="ECO:0000256" key="1">
    <source>
        <dbReference type="SAM" id="MobiDB-lite"/>
    </source>
</evidence>
<gene>
    <name evidence="2" type="ORF">PAHAL_6G068200</name>
</gene>
<organism evidence="2">
    <name type="scientific">Panicum hallii</name>
    <dbReference type="NCBI Taxonomy" id="206008"/>
    <lineage>
        <taxon>Eukaryota</taxon>
        <taxon>Viridiplantae</taxon>
        <taxon>Streptophyta</taxon>
        <taxon>Embryophyta</taxon>
        <taxon>Tracheophyta</taxon>
        <taxon>Spermatophyta</taxon>
        <taxon>Magnoliopsida</taxon>
        <taxon>Liliopsida</taxon>
        <taxon>Poales</taxon>
        <taxon>Poaceae</taxon>
        <taxon>PACMAD clade</taxon>
        <taxon>Panicoideae</taxon>
        <taxon>Panicodae</taxon>
        <taxon>Paniceae</taxon>
        <taxon>Panicinae</taxon>
        <taxon>Panicum</taxon>
        <taxon>Panicum sect. Panicum</taxon>
    </lineage>
</organism>
<dbReference type="AlphaFoldDB" id="A0A2S3I0Y3"/>
<dbReference type="EMBL" id="CM008051">
    <property type="protein sequence ID" value="PAN34079.1"/>
    <property type="molecule type" value="Genomic_DNA"/>
</dbReference>
<reference evidence="2" key="1">
    <citation type="submission" date="2018-04" db="EMBL/GenBank/DDBJ databases">
        <title>WGS assembly of Panicum hallii.</title>
        <authorList>
            <person name="Lovell J."/>
            <person name="Jenkins J."/>
            <person name="Lowry D."/>
            <person name="Mamidi S."/>
            <person name="Sreedasyam A."/>
            <person name="Weng X."/>
            <person name="Barry K."/>
            <person name="Bonette J."/>
            <person name="Campitelli B."/>
            <person name="Daum C."/>
            <person name="Gordon S."/>
            <person name="Gould B."/>
            <person name="Lipzen A."/>
            <person name="Macqueen A."/>
            <person name="Palacio-Mejia J."/>
            <person name="Plott C."/>
            <person name="Shakirov E."/>
            <person name="Shu S."/>
            <person name="Yoshinaga Y."/>
            <person name="Zane M."/>
            <person name="Rokhsar D."/>
            <person name="Grimwood J."/>
            <person name="Schmutz J."/>
            <person name="Juenger T."/>
        </authorList>
    </citation>
    <scope>NUCLEOTIDE SEQUENCE [LARGE SCALE GENOMIC DNA]</scope>
    <source>
        <strain evidence="2">FIL2</strain>
    </source>
</reference>
<evidence type="ECO:0000313" key="2">
    <source>
        <dbReference type="EMBL" id="PAN34079.1"/>
    </source>
</evidence>
<sequence>MSSCPSPVALPLHRCPTDPRRPTFPLPITASPTRRRRRVTLWPQDLRARRRQRGASGLPRRESRLPPPRRESAALPRFCESLLFPCLLALLLLRTVLDPDPDAAALLPLHFRHDGTFKILQVADMLFGNGAATCCLRGAGRRRRALLGPQHHAVSAPGHRGGEVRPHRLHKCGSVSSSSSSRAAPPPPRSCSCCAPKLAALAKQLS</sequence>
<dbReference type="Gramene" id="PAN34079">
    <property type="protein sequence ID" value="PAN34079"/>
    <property type="gene ID" value="PAHAL_6G068200"/>
</dbReference>
<protein>
    <submittedName>
        <fullName evidence="2">Uncharacterized protein</fullName>
    </submittedName>
</protein>
<proteinExistence type="predicted"/>
<feature type="compositionally biased region" description="Basic and acidic residues" evidence="1">
    <location>
        <begin position="59"/>
        <end position="70"/>
    </location>
</feature>
<name>A0A2S3I0Y3_9POAL</name>
<accession>A0A2S3I0Y3</accession>